<feature type="compositionally biased region" description="Polar residues" evidence="7">
    <location>
        <begin position="434"/>
        <end position="443"/>
    </location>
</feature>
<protein>
    <submittedName>
        <fullName evidence="13">Angiopoietin-1 receptor-like</fullName>
    </submittedName>
</protein>
<dbReference type="Pfam" id="PF12661">
    <property type="entry name" value="hEGF"/>
    <property type="match status" value="1"/>
</dbReference>
<keyword evidence="8" id="KW-0472">Membrane</keyword>
<dbReference type="GO" id="GO:0005102">
    <property type="term" value="F:signaling receptor binding"/>
    <property type="evidence" value="ECO:0007669"/>
    <property type="project" value="TreeGrafter"/>
</dbReference>
<feature type="domain" description="EGF-like" evidence="10">
    <location>
        <begin position="116"/>
        <end position="152"/>
    </location>
</feature>
<dbReference type="PANTHER" id="PTHR14949">
    <property type="entry name" value="EGF-LIKE-DOMAIN, MULTIPLE 7, 8"/>
    <property type="match status" value="1"/>
</dbReference>
<evidence type="ECO:0000313" key="12">
    <source>
        <dbReference type="Proteomes" id="UP000694845"/>
    </source>
</evidence>
<dbReference type="FunFam" id="2.10.25.10:FF:000095">
    <property type="entry name" value="Notch, isoform B"/>
    <property type="match status" value="1"/>
</dbReference>
<dbReference type="OMA" id="QVAFNAD"/>
<dbReference type="SMART" id="SM00179">
    <property type="entry name" value="EGF_CA"/>
    <property type="match status" value="4"/>
</dbReference>
<organism evidence="12 13">
    <name type="scientific">Acanthaster planci</name>
    <name type="common">Crown-of-thorns starfish</name>
    <dbReference type="NCBI Taxonomy" id="133434"/>
    <lineage>
        <taxon>Eukaryota</taxon>
        <taxon>Metazoa</taxon>
        <taxon>Echinodermata</taxon>
        <taxon>Eleutherozoa</taxon>
        <taxon>Asterozoa</taxon>
        <taxon>Asteroidea</taxon>
        <taxon>Valvatacea</taxon>
        <taxon>Valvatida</taxon>
        <taxon>Acanthasteridae</taxon>
        <taxon>Acanthaster</taxon>
    </lineage>
</organism>
<evidence type="ECO:0000256" key="5">
    <source>
        <dbReference type="ARBA" id="ARBA00023180"/>
    </source>
</evidence>
<dbReference type="Gene3D" id="2.10.25.10">
    <property type="entry name" value="Laminin"/>
    <property type="match status" value="4"/>
</dbReference>
<keyword evidence="2 9" id="KW-0732">Signal</keyword>
<dbReference type="SUPFAM" id="SSF57196">
    <property type="entry name" value="EGF/Laminin"/>
    <property type="match status" value="4"/>
</dbReference>
<dbReference type="GO" id="GO:0005576">
    <property type="term" value="C:extracellular region"/>
    <property type="evidence" value="ECO:0007669"/>
    <property type="project" value="TreeGrafter"/>
</dbReference>
<dbReference type="InterPro" id="IPR000742">
    <property type="entry name" value="EGF"/>
</dbReference>
<evidence type="ECO:0000256" key="1">
    <source>
        <dbReference type="ARBA" id="ARBA00022536"/>
    </source>
</evidence>
<feature type="domain" description="EGF-like" evidence="10">
    <location>
        <begin position="155"/>
        <end position="192"/>
    </location>
</feature>
<feature type="chain" id="PRO_5034862186" evidence="9">
    <location>
        <begin position="32"/>
        <end position="513"/>
    </location>
</feature>
<feature type="compositionally biased region" description="Pro residues" evidence="7">
    <location>
        <begin position="458"/>
        <end position="468"/>
    </location>
</feature>
<dbReference type="FunFam" id="2.10.25.10:FF:000012">
    <property type="entry name" value="Delta-like protein"/>
    <property type="match status" value="1"/>
</dbReference>
<feature type="signal peptide" evidence="9">
    <location>
        <begin position="1"/>
        <end position="31"/>
    </location>
</feature>
<dbReference type="PROSITE" id="PS50026">
    <property type="entry name" value="EGF_3"/>
    <property type="match status" value="4"/>
</dbReference>
<dbReference type="PANTHER" id="PTHR14949:SF54">
    <property type="entry name" value="VWFD DOMAIN-CONTAINING PROTEIN"/>
    <property type="match status" value="1"/>
</dbReference>
<sequence>MALASPRIACPTQLAVLAVLFRVMSNGFVWAQSTSSHSPQPDLNMCNNFPCENGGACNGNSDSYTCTCQPAFTGDRCETLLDACFSRPCLNGGTCQAEGSEYHCVCRIGFSGSTCQQDPCSSSPCMNGGTCVGNSISYDCACPAGFTGVNCQSRELNVCMSSPCKNGGTCHQGTSVRYNCTCPPEFTGENCQQPIPSLFKSCPRDIAVNLPVGETHAYILWEVPLVKSDYEYVLVSSNYEPGSSFSIGRHRVIYRCIGHCSTEDGHAVKWECAFNVNVAEIPGSVIKYCPKDIQVDLPYGQHEAFVTWAQPQVFGGGIHVVRVVLAAVNRETSPWVRFSVGNHTLIYQLQQGTSEWEESCSFNIEVTDNGVHTGGTIQCDTYTTTLVLGAAMFVVSVACICLCFCFIRTRRQLSSRGSSRAMVPLDAISSNSKTINNGSSFSDPINRPRYQYQTDPKQLPPVPPPKPGLPLEDNAYEALDNYGYLSLEPKMQNTGMCQLPRAVYQKPKGINEY</sequence>
<gene>
    <name evidence="13" type="primary">LOC110974794</name>
</gene>
<evidence type="ECO:0000313" key="13">
    <source>
        <dbReference type="RefSeq" id="XP_022082367.1"/>
    </source>
</evidence>
<dbReference type="GeneID" id="110974794"/>
<dbReference type="InterPro" id="IPR050969">
    <property type="entry name" value="Dev_Signal_Modulators"/>
</dbReference>
<keyword evidence="1 6" id="KW-0245">EGF-like domain</keyword>
<keyword evidence="8" id="KW-1133">Transmembrane helix</keyword>
<evidence type="ECO:0000256" key="3">
    <source>
        <dbReference type="ARBA" id="ARBA00022737"/>
    </source>
</evidence>
<dbReference type="KEGG" id="aplc:110974794"/>
<keyword evidence="4 6" id="KW-1015">Disulfide bond</keyword>
<keyword evidence="5" id="KW-0325">Glycoprotein</keyword>
<evidence type="ECO:0000256" key="7">
    <source>
        <dbReference type="SAM" id="MobiDB-lite"/>
    </source>
</evidence>
<dbReference type="PROSITE" id="PS00022">
    <property type="entry name" value="EGF_1"/>
    <property type="match status" value="3"/>
</dbReference>
<name>A0A8B7XQB6_ACAPL</name>
<evidence type="ECO:0000259" key="10">
    <source>
        <dbReference type="PROSITE" id="PS50026"/>
    </source>
</evidence>
<evidence type="ECO:0000256" key="8">
    <source>
        <dbReference type="SAM" id="Phobius"/>
    </source>
</evidence>
<feature type="transmembrane region" description="Helical" evidence="8">
    <location>
        <begin position="386"/>
        <end position="407"/>
    </location>
</feature>
<evidence type="ECO:0000256" key="9">
    <source>
        <dbReference type="SAM" id="SignalP"/>
    </source>
</evidence>
<dbReference type="AlphaFoldDB" id="A0A8B7XQB6"/>
<dbReference type="InterPro" id="IPR001881">
    <property type="entry name" value="EGF-like_Ca-bd_dom"/>
</dbReference>
<dbReference type="OrthoDB" id="283575at2759"/>
<keyword evidence="3" id="KW-0677">Repeat</keyword>
<evidence type="ECO:0000256" key="4">
    <source>
        <dbReference type="ARBA" id="ARBA00023157"/>
    </source>
</evidence>
<evidence type="ECO:0000256" key="6">
    <source>
        <dbReference type="PROSITE-ProRule" id="PRU00076"/>
    </source>
</evidence>
<dbReference type="GO" id="GO:0009986">
    <property type="term" value="C:cell surface"/>
    <property type="evidence" value="ECO:0007669"/>
    <property type="project" value="TreeGrafter"/>
</dbReference>
<comment type="caution">
    <text evidence="6">Lacks conserved residue(s) required for the propagation of feature annotation.</text>
</comment>
<dbReference type="Pfam" id="PF00008">
    <property type="entry name" value="EGF"/>
    <property type="match status" value="3"/>
</dbReference>
<feature type="disulfide bond" evidence="6">
    <location>
        <begin position="68"/>
        <end position="77"/>
    </location>
</feature>
<dbReference type="Proteomes" id="UP000694845">
    <property type="component" value="Unplaced"/>
</dbReference>
<reference evidence="13" key="1">
    <citation type="submission" date="2025-08" db="UniProtKB">
        <authorList>
            <consortium name="RefSeq"/>
        </authorList>
    </citation>
    <scope>IDENTIFICATION</scope>
</reference>
<dbReference type="PRINTS" id="PR00010">
    <property type="entry name" value="EGFBLOOD"/>
</dbReference>
<evidence type="ECO:0000256" key="2">
    <source>
        <dbReference type="ARBA" id="ARBA00022729"/>
    </source>
</evidence>
<feature type="domain" description="EGF-like" evidence="10">
    <location>
        <begin position="80"/>
        <end position="113"/>
    </location>
</feature>
<dbReference type="Pfam" id="PF02494">
    <property type="entry name" value="HYR"/>
    <property type="match status" value="1"/>
</dbReference>
<dbReference type="InterPro" id="IPR003410">
    <property type="entry name" value="HYR_dom"/>
</dbReference>
<dbReference type="SMART" id="SM00181">
    <property type="entry name" value="EGF"/>
    <property type="match status" value="4"/>
</dbReference>
<dbReference type="PROSITE" id="PS50825">
    <property type="entry name" value="HYR"/>
    <property type="match status" value="2"/>
</dbReference>
<dbReference type="InterPro" id="IPR013032">
    <property type="entry name" value="EGF-like_CS"/>
</dbReference>
<keyword evidence="8" id="KW-0812">Transmembrane</keyword>
<accession>A0A8B7XQB6</accession>
<feature type="disulfide bond" evidence="6">
    <location>
        <begin position="142"/>
        <end position="151"/>
    </location>
</feature>
<feature type="domain" description="HYR" evidence="11">
    <location>
        <begin position="192"/>
        <end position="280"/>
    </location>
</feature>
<dbReference type="GO" id="GO:0005509">
    <property type="term" value="F:calcium ion binding"/>
    <property type="evidence" value="ECO:0007669"/>
    <property type="project" value="InterPro"/>
</dbReference>
<evidence type="ECO:0000259" key="11">
    <source>
        <dbReference type="PROSITE" id="PS50825"/>
    </source>
</evidence>
<dbReference type="CDD" id="cd00054">
    <property type="entry name" value="EGF_CA"/>
    <property type="match status" value="4"/>
</dbReference>
<feature type="domain" description="HYR" evidence="11">
    <location>
        <begin position="281"/>
        <end position="368"/>
    </location>
</feature>
<dbReference type="FunFam" id="2.10.25.10:FF:000050">
    <property type="entry name" value="neurogenic locus notch homolog protein 3"/>
    <property type="match status" value="1"/>
</dbReference>
<dbReference type="PROSITE" id="PS01186">
    <property type="entry name" value="EGF_2"/>
    <property type="match status" value="1"/>
</dbReference>
<dbReference type="FunFam" id="2.10.25.10:FF:000321">
    <property type="entry name" value="Protein delta homolog 1"/>
    <property type="match status" value="1"/>
</dbReference>
<feature type="region of interest" description="Disordered" evidence="7">
    <location>
        <begin position="434"/>
        <end position="470"/>
    </location>
</feature>
<feature type="domain" description="EGF-like" evidence="10">
    <location>
        <begin position="42"/>
        <end position="78"/>
    </location>
</feature>
<keyword evidence="12" id="KW-1185">Reference proteome</keyword>
<dbReference type="RefSeq" id="XP_022082367.1">
    <property type="nucleotide sequence ID" value="XM_022226675.1"/>
</dbReference>
<proteinExistence type="predicted"/>
<feature type="disulfide bond" evidence="6">
    <location>
        <begin position="182"/>
        <end position="191"/>
    </location>
</feature>